<protein>
    <submittedName>
        <fullName evidence="2">Uncharacterized protein</fullName>
    </submittedName>
</protein>
<sequence>MGAKLHGRLIAASATVSLLGAIITIVYLFQPWRRCDGEDTSAGCAMLPADAAVMAVAALLTIVAVTVLIVSVMTRRAVPRPRR</sequence>
<accession>A0A5J5IPI1</accession>
<comment type="caution">
    <text evidence="2">The sequence shown here is derived from an EMBL/GenBank/DDBJ whole genome shotgun (WGS) entry which is preliminary data.</text>
</comment>
<name>A0A5J5IPI1_9MICO</name>
<evidence type="ECO:0000313" key="3">
    <source>
        <dbReference type="Proteomes" id="UP000327039"/>
    </source>
</evidence>
<dbReference type="EMBL" id="VYRZ01000003">
    <property type="protein sequence ID" value="KAA9085316.1"/>
    <property type="molecule type" value="Genomic_DNA"/>
</dbReference>
<proteinExistence type="predicted"/>
<keyword evidence="1" id="KW-1133">Transmembrane helix</keyword>
<evidence type="ECO:0000313" key="2">
    <source>
        <dbReference type="EMBL" id="KAA9085316.1"/>
    </source>
</evidence>
<dbReference type="RefSeq" id="WP_150420038.1">
    <property type="nucleotide sequence ID" value="NZ_VYRZ01000003.1"/>
</dbReference>
<feature type="transmembrane region" description="Helical" evidence="1">
    <location>
        <begin position="49"/>
        <end position="73"/>
    </location>
</feature>
<dbReference type="OrthoDB" id="5083709at2"/>
<organism evidence="2 3">
    <name type="scientific">Microbacterium radiodurans</name>
    <dbReference type="NCBI Taxonomy" id="661398"/>
    <lineage>
        <taxon>Bacteria</taxon>
        <taxon>Bacillati</taxon>
        <taxon>Actinomycetota</taxon>
        <taxon>Actinomycetes</taxon>
        <taxon>Micrococcales</taxon>
        <taxon>Microbacteriaceae</taxon>
        <taxon>Microbacterium</taxon>
    </lineage>
</organism>
<reference evidence="3" key="1">
    <citation type="submission" date="2019-09" db="EMBL/GenBank/DDBJ databases">
        <title>Mumia zhuanghuii sp. nov. isolated from the intestinal contents of plateau pika (Ochotona curzoniae) in the Qinghai-Tibet plateau of China.</title>
        <authorList>
            <person name="Tian Z."/>
        </authorList>
    </citation>
    <scope>NUCLEOTIDE SEQUENCE [LARGE SCALE GENOMIC DNA]</scope>
    <source>
        <strain evidence="3">DSM 25564</strain>
    </source>
</reference>
<feature type="transmembrane region" description="Helical" evidence="1">
    <location>
        <begin position="9"/>
        <end position="29"/>
    </location>
</feature>
<keyword evidence="3" id="KW-1185">Reference proteome</keyword>
<dbReference type="Proteomes" id="UP000327039">
    <property type="component" value="Unassembled WGS sequence"/>
</dbReference>
<evidence type="ECO:0000256" key="1">
    <source>
        <dbReference type="SAM" id="Phobius"/>
    </source>
</evidence>
<gene>
    <name evidence="2" type="ORF">F6B42_12655</name>
</gene>
<keyword evidence="1" id="KW-0812">Transmembrane</keyword>
<keyword evidence="1" id="KW-0472">Membrane</keyword>
<dbReference type="AlphaFoldDB" id="A0A5J5IPI1"/>